<sequence>MIYNTIMVQLDIDAPATPRLTFAWELAQNLEADLIAFAAAEPFLVRPADGDGSISAEATRSQVEQIEERLKALKSEFHDLTQDSNRASWRGTVGEPTRFLALNARAADLLVVGPVGHSPKDRLRTIDPGELILSAGRPVLFASDGYRPLTAENVLVAWKDSREARRAVIDAMPFLANARQVLVASIEESDRAQTRESAADVVRFLMKHGVKARSQMLEAGGADFAEALLQATVETGADLIVSGGYGHSRLREWAFGGVTRSLLQDSSINRLIAN</sequence>
<dbReference type="RefSeq" id="WP_128625404.1">
    <property type="nucleotide sequence ID" value="NZ_ML133513.1"/>
</dbReference>
<keyword evidence="5" id="KW-1185">Reference proteome</keyword>
<dbReference type="InterPro" id="IPR006016">
    <property type="entry name" value="UspA"/>
</dbReference>
<evidence type="ECO:0000313" key="4">
    <source>
        <dbReference type="EMBL" id="RUM95977.1"/>
    </source>
</evidence>
<dbReference type="EMBL" id="RKST01000026">
    <property type="protein sequence ID" value="RUM95977.1"/>
    <property type="molecule type" value="Genomic_DNA"/>
</dbReference>
<proteinExistence type="inferred from homology"/>
<reference evidence="4 5" key="1">
    <citation type="submission" date="2018-11" db="EMBL/GenBank/DDBJ databases">
        <title>Pseudaminobacter arsenicus sp. nov., an arsenic-resistant bacterium isolated from arsenic-rich aquifers.</title>
        <authorList>
            <person name="Mu Y."/>
        </authorList>
    </citation>
    <scope>NUCLEOTIDE SEQUENCE [LARGE SCALE GENOMIC DNA]</scope>
    <source>
        <strain evidence="4 5">CB3</strain>
    </source>
</reference>
<dbReference type="CDD" id="cd00293">
    <property type="entry name" value="USP-like"/>
    <property type="match status" value="1"/>
</dbReference>
<evidence type="ECO:0000256" key="1">
    <source>
        <dbReference type="ARBA" id="ARBA00008791"/>
    </source>
</evidence>
<gene>
    <name evidence="4" type="ORF">EET67_20100</name>
</gene>
<organism evidence="4 5">
    <name type="scientific">Borborobacter arsenicus</name>
    <dbReference type="NCBI Taxonomy" id="1851146"/>
    <lineage>
        <taxon>Bacteria</taxon>
        <taxon>Pseudomonadati</taxon>
        <taxon>Pseudomonadota</taxon>
        <taxon>Alphaproteobacteria</taxon>
        <taxon>Hyphomicrobiales</taxon>
        <taxon>Phyllobacteriaceae</taxon>
        <taxon>Borborobacter</taxon>
    </lineage>
</organism>
<feature type="domain" description="UspA" evidence="3">
    <location>
        <begin position="155"/>
        <end position="269"/>
    </location>
</feature>
<dbReference type="OrthoDB" id="9804721at2"/>
<name>A0A432V1A3_9HYPH</name>
<dbReference type="PANTHER" id="PTHR46268">
    <property type="entry name" value="STRESS RESPONSE PROTEIN NHAX"/>
    <property type="match status" value="1"/>
</dbReference>
<dbReference type="PANTHER" id="PTHR46268:SF15">
    <property type="entry name" value="UNIVERSAL STRESS PROTEIN HP_0031"/>
    <property type="match status" value="1"/>
</dbReference>
<comment type="similarity">
    <text evidence="1">Belongs to the universal stress protein A family.</text>
</comment>
<dbReference type="Pfam" id="PF00582">
    <property type="entry name" value="Usp"/>
    <property type="match status" value="1"/>
</dbReference>
<evidence type="ECO:0000256" key="2">
    <source>
        <dbReference type="SAM" id="Coils"/>
    </source>
</evidence>
<dbReference type="Proteomes" id="UP000281647">
    <property type="component" value="Unassembled WGS sequence"/>
</dbReference>
<accession>A0A432V1A3</accession>
<protein>
    <submittedName>
        <fullName evidence="4">Universal stress protein</fullName>
    </submittedName>
</protein>
<feature type="coiled-coil region" evidence="2">
    <location>
        <begin position="56"/>
        <end position="83"/>
    </location>
</feature>
<dbReference type="AlphaFoldDB" id="A0A432V1A3"/>
<dbReference type="SUPFAM" id="SSF52402">
    <property type="entry name" value="Adenine nucleotide alpha hydrolases-like"/>
    <property type="match status" value="2"/>
</dbReference>
<evidence type="ECO:0000259" key="3">
    <source>
        <dbReference type="Pfam" id="PF00582"/>
    </source>
</evidence>
<keyword evidence="2" id="KW-0175">Coiled coil</keyword>
<comment type="caution">
    <text evidence="4">The sequence shown here is derived from an EMBL/GenBank/DDBJ whole genome shotgun (WGS) entry which is preliminary data.</text>
</comment>
<dbReference type="Gene3D" id="3.40.50.12370">
    <property type="match status" value="1"/>
</dbReference>
<evidence type="ECO:0000313" key="5">
    <source>
        <dbReference type="Proteomes" id="UP000281647"/>
    </source>
</evidence>